<keyword evidence="3" id="KW-1185">Reference proteome</keyword>
<evidence type="ECO:0000313" key="3">
    <source>
        <dbReference type="Proteomes" id="UP001620339"/>
    </source>
</evidence>
<sequence length="149" mass="16072">MTQTTRFVARHSRAIARLLLSVAACALTSVVQADPGDFQTMPGLWKITLRSVAKDHAPPTQVKWKCLYDGGDPWTTFVDTMAPDAACQRSNEHRASTALAWQIHCGTRSGQGRITLDSPQHYTGDVALGGHQVLQVEGARVAACTSPSD</sequence>
<dbReference type="RefSeq" id="WP_404612317.1">
    <property type="nucleotide sequence ID" value="NZ_JADIKK010000008.1"/>
</dbReference>
<name>A0ABW8J2I6_9GAMM</name>
<organism evidence="2 3">
    <name type="scientific">Rhodanobacter hydrolyticus</name>
    <dbReference type="NCBI Taxonomy" id="2250595"/>
    <lineage>
        <taxon>Bacteria</taxon>
        <taxon>Pseudomonadati</taxon>
        <taxon>Pseudomonadota</taxon>
        <taxon>Gammaproteobacteria</taxon>
        <taxon>Lysobacterales</taxon>
        <taxon>Rhodanobacteraceae</taxon>
        <taxon>Rhodanobacter</taxon>
    </lineage>
</organism>
<dbReference type="EMBL" id="JADIKK010000008">
    <property type="protein sequence ID" value="MFK2876522.1"/>
    <property type="molecule type" value="Genomic_DNA"/>
</dbReference>
<keyword evidence="1" id="KW-0732">Signal</keyword>
<evidence type="ECO:0000256" key="1">
    <source>
        <dbReference type="SAM" id="SignalP"/>
    </source>
</evidence>
<feature type="chain" id="PRO_5047424661" description="DUF3617 family protein" evidence="1">
    <location>
        <begin position="34"/>
        <end position="149"/>
    </location>
</feature>
<feature type="signal peptide" evidence="1">
    <location>
        <begin position="1"/>
        <end position="33"/>
    </location>
</feature>
<proteinExistence type="predicted"/>
<evidence type="ECO:0000313" key="2">
    <source>
        <dbReference type="EMBL" id="MFK2876522.1"/>
    </source>
</evidence>
<protein>
    <recommendedName>
        <fullName evidence="4">DUF3617 family protein</fullName>
    </recommendedName>
</protein>
<dbReference type="Proteomes" id="UP001620339">
    <property type="component" value="Unassembled WGS sequence"/>
</dbReference>
<gene>
    <name evidence="2" type="ORF">ISP25_05510</name>
</gene>
<accession>A0ABW8J2I6</accession>
<comment type="caution">
    <text evidence="2">The sequence shown here is derived from an EMBL/GenBank/DDBJ whole genome shotgun (WGS) entry which is preliminary data.</text>
</comment>
<reference evidence="2 3" key="1">
    <citation type="submission" date="2020-10" db="EMBL/GenBank/DDBJ databases">
        <title>Phylogeny of dyella-like bacteria.</title>
        <authorList>
            <person name="Fu J."/>
        </authorList>
    </citation>
    <scope>NUCLEOTIDE SEQUENCE [LARGE SCALE GENOMIC DNA]</scope>
    <source>
        <strain evidence="2 3">KACC 19113</strain>
    </source>
</reference>
<evidence type="ECO:0008006" key="4">
    <source>
        <dbReference type="Google" id="ProtNLM"/>
    </source>
</evidence>